<dbReference type="EMBL" id="BAABAJ010000022">
    <property type="protein sequence ID" value="GAA3935750.1"/>
    <property type="molecule type" value="Genomic_DNA"/>
</dbReference>
<gene>
    <name evidence="2" type="ORF">GCM10022244_50200</name>
</gene>
<evidence type="ECO:0000313" key="3">
    <source>
        <dbReference type="Proteomes" id="UP001501000"/>
    </source>
</evidence>
<protein>
    <recommendedName>
        <fullName evidence="4">Class F sortase</fullName>
    </recommendedName>
</protein>
<dbReference type="CDD" id="cd05829">
    <property type="entry name" value="Sortase_F"/>
    <property type="match status" value="1"/>
</dbReference>
<dbReference type="RefSeq" id="WP_345286650.1">
    <property type="nucleotide sequence ID" value="NZ_BAABAJ010000022.1"/>
</dbReference>
<sequence>MARLHQACAAAAVVAGGVLMATGWTLLDSRPVRDEGALPAALRTQDPGRAAPPPSPPVALAVSGPHRLHVTVAAVAATREGDLDLPEDGDSAGWWALGAAPGAARGTVLLAGHLDTPAGPGSFEALHDVGVGTRVQVHSADGRVHAYRVTARRTYPRAHLPDDLFSAAGPARLALLTCAGDYDPEAGQYDENLVLYAAPAPAAGPSPP</sequence>
<dbReference type="InterPro" id="IPR042001">
    <property type="entry name" value="Sortase_F"/>
</dbReference>
<dbReference type="Gene3D" id="2.40.260.10">
    <property type="entry name" value="Sortase"/>
    <property type="match status" value="1"/>
</dbReference>
<keyword evidence="1" id="KW-0378">Hydrolase</keyword>
<name>A0ABP7N5C2_9ACTN</name>
<accession>A0ABP7N5C2</accession>
<dbReference type="InterPro" id="IPR023365">
    <property type="entry name" value="Sortase_dom-sf"/>
</dbReference>
<reference evidence="3" key="1">
    <citation type="journal article" date="2019" name="Int. J. Syst. Evol. Microbiol.">
        <title>The Global Catalogue of Microorganisms (GCM) 10K type strain sequencing project: providing services to taxonomists for standard genome sequencing and annotation.</title>
        <authorList>
            <consortium name="The Broad Institute Genomics Platform"/>
            <consortium name="The Broad Institute Genome Sequencing Center for Infectious Disease"/>
            <person name="Wu L."/>
            <person name="Ma J."/>
        </authorList>
    </citation>
    <scope>NUCLEOTIDE SEQUENCE [LARGE SCALE GENOMIC DNA]</scope>
    <source>
        <strain evidence="3">JCM 16956</strain>
    </source>
</reference>
<organism evidence="2 3">
    <name type="scientific">Streptomyces gulbargensis</name>
    <dbReference type="NCBI Taxonomy" id="364901"/>
    <lineage>
        <taxon>Bacteria</taxon>
        <taxon>Bacillati</taxon>
        <taxon>Actinomycetota</taxon>
        <taxon>Actinomycetes</taxon>
        <taxon>Kitasatosporales</taxon>
        <taxon>Streptomycetaceae</taxon>
        <taxon>Streptomyces</taxon>
    </lineage>
</organism>
<proteinExistence type="predicted"/>
<comment type="caution">
    <text evidence="2">The sequence shown here is derived from an EMBL/GenBank/DDBJ whole genome shotgun (WGS) entry which is preliminary data.</text>
</comment>
<evidence type="ECO:0000256" key="1">
    <source>
        <dbReference type="ARBA" id="ARBA00022801"/>
    </source>
</evidence>
<evidence type="ECO:0008006" key="4">
    <source>
        <dbReference type="Google" id="ProtNLM"/>
    </source>
</evidence>
<keyword evidence="3" id="KW-1185">Reference proteome</keyword>
<dbReference type="SUPFAM" id="SSF63817">
    <property type="entry name" value="Sortase"/>
    <property type="match status" value="1"/>
</dbReference>
<evidence type="ECO:0000313" key="2">
    <source>
        <dbReference type="EMBL" id="GAA3935750.1"/>
    </source>
</evidence>
<dbReference type="InterPro" id="IPR005754">
    <property type="entry name" value="Sortase"/>
</dbReference>
<dbReference type="Pfam" id="PF04203">
    <property type="entry name" value="Sortase"/>
    <property type="match status" value="1"/>
</dbReference>
<dbReference type="Proteomes" id="UP001501000">
    <property type="component" value="Unassembled WGS sequence"/>
</dbReference>